<evidence type="ECO:0000256" key="2">
    <source>
        <dbReference type="ARBA" id="ARBA00004141"/>
    </source>
</evidence>
<comment type="subcellular location">
    <subcellularLocation>
        <location evidence="2">Membrane</location>
        <topology evidence="2">Multi-pass membrane protein</topology>
    </subcellularLocation>
</comment>
<feature type="compositionally biased region" description="Low complexity" evidence="13">
    <location>
        <begin position="23"/>
        <end position="49"/>
    </location>
</feature>
<dbReference type="InterPro" id="IPR001841">
    <property type="entry name" value="Znf_RING"/>
</dbReference>
<dbReference type="EC" id="2.3.2.27" evidence="3"/>
<dbReference type="Gene3D" id="3.30.40.10">
    <property type="entry name" value="Zinc/RING finger domain, C3HC4 (zinc finger)"/>
    <property type="match status" value="1"/>
</dbReference>
<dbReference type="GO" id="GO:0061630">
    <property type="term" value="F:ubiquitin protein ligase activity"/>
    <property type="evidence" value="ECO:0007669"/>
    <property type="project" value="UniProtKB-EC"/>
</dbReference>
<dbReference type="SMART" id="SM00184">
    <property type="entry name" value="RING"/>
    <property type="match status" value="1"/>
</dbReference>
<evidence type="ECO:0000256" key="7">
    <source>
        <dbReference type="ARBA" id="ARBA00022771"/>
    </source>
</evidence>
<dbReference type="AlphaFoldDB" id="A0A7R9Y5U5"/>
<feature type="region of interest" description="Disordered" evidence="13">
    <location>
        <begin position="1"/>
        <end position="98"/>
    </location>
</feature>
<feature type="compositionally biased region" description="Basic and acidic residues" evidence="13">
    <location>
        <begin position="69"/>
        <end position="88"/>
    </location>
</feature>
<dbReference type="PANTHER" id="PTHR45977:SF4">
    <property type="entry name" value="RING-TYPE DOMAIN-CONTAINING PROTEIN"/>
    <property type="match status" value="1"/>
</dbReference>
<feature type="domain" description="RING-type" evidence="14">
    <location>
        <begin position="351"/>
        <end position="393"/>
    </location>
</feature>
<dbReference type="GO" id="GO:0016567">
    <property type="term" value="P:protein ubiquitination"/>
    <property type="evidence" value="ECO:0007669"/>
    <property type="project" value="TreeGrafter"/>
</dbReference>
<dbReference type="GO" id="GO:0008270">
    <property type="term" value="F:zinc ion binding"/>
    <property type="evidence" value="ECO:0007669"/>
    <property type="project" value="UniProtKB-KW"/>
</dbReference>
<evidence type="ECO:0000256" key="6">
    <source>
        <dbReference type="ARBA" id="ARBA00022723"/>
    </source>
</evidence>
<dbReference type="GO" id="GO:0006511">
    <property type="term" value="P:ubiquitin-dependent protein catabolic process"/>
    <property type="evidence" value="ECO:0007669"/>
    <property type="project" value="TreeGrafter"/>
</dbReference>
<evidence type="ECO:0000256" key="3">
    <source>
        <dbReference type="ARBA" id="ARBA00012483"/>
    </source>
</evidence>
<organism evidence="15">
    <name type="scientific">Prasinoderma coloniale</name>
    <dbReference type="NCBI Taxonomy" id="156133"/>
    <lineage>
        <taxon>Eukaryota</taxon>
        <taxon>Viridiplantae</taxon>
        <taxon>Prasinodermophyta</taxon>
        <taxon>Prasinodermophyceae</taxon>
        <taxon>Prasinodermales</taxon>
        <taxon>Prasinodermaceae</taxon>
        <taxon>Prasinoderma</taxon>
    </lineage>
</organism>
<dbReference type="EMBL" id="HBDZ01012182">
    <property type="protein sequence ID" value="CAD8245828.1"/>
    <property type="molecule type" value="Transcribed_RNA"/>
</dbReference>
<proteinExistence type="predicted"/>
<keyword evidence="4" id="KW-0808">Transferase</keyword>
<protein>
    <recommendedName>
        <fullName evidence="3">RING-type E3 ubiquitin transferase</fullName>
        <ecNumber evidence="3">2.3.2.27</ecNumber>
    </recommendedName>
</protein>
<dbReference type="Pfam" id="PF13639">
    <property type="entry name" value="zf-RING_2"/>
    <property type="match status" value="1"/>
</dbReference>
<feature type="region of interest" description="Disordered" evidence="13">
    <location>
        <begin position="112"/>
        <end position="146"/>
    </location>
</feature>
<comment type="catalytic activity">
    <reaction evidence="1">
        <text>S-ubiquitinyl-[E2 ubiquitin-conjugating enzyme]-L-cysteine + [acceptor protein]-L-lysine = [E2 ubiquitin-conjugating enzyme]-L-cysteine + N(6)-ubiquitinyl-[acceptor protein]-L-lysine.</text>
        <dbReference type="EC" id="2.3.2.27"/>
    </reaction>
</comment>
<dbReference type="PROSITE" id="PS50089">
    <property type="entry name" value="ZF_RING_2"/>
    <property type="match status" value="1"/>
</dbReference>
<keyword evidence="7 12" id="KW-0863">Zinc-finger</keyword>
<evidence type="ECO:0000313" key="15">
    <source>
        <dbReference type="EMBL" id="CAD8245828.1"/>
    </source>
</evidence>
<keyword evidence="8" id="KW-0833">Ubl conjugation pathway</keyword>
<evidence type="ECO:0000256" key="12">
    <source>
        <dbReference type="PROSITE-ProRule" id="PRU00175"/>
    </source>
</evidence>
<dbReference type="InterPro" id="IPR013083">
    <property type="entry name" value="Znf_RING/FYVE/PHD"/>
</dbReference>
<keyword evidence="5" id="KW-0812">Transmembrane</keyword>
<evidence type="ECO:0000256" key="1">
    <source>
        <dbReference type="ARBA" id="ARBA00000900"/>
    </source>
</evidence>
<feature type="compositionally biased region" description="Polar residues" evidence="13">
    <location>
        <begin position="1"/>
        <end position="13"/>
    </location>
</feature>
<name>A0A7R9Y5U5_9VIRI</name>
<evidence type="ECO:0000256" key="5">
    <source>
        <dbReference type="ARBA" id="ARBA00022692"/>
    </source>
</evidence>
<dbReference type="SUPFAM" id="SSF57850">
    <property type="entry name" value="RING/U-box"/>
    <property type="match status" value="1"/>
</dbReference>
<evidence type="ECO:0000256" key="8">
    <source>
        <dbReference type="ARBA" id="ARBA00022786"/>
    </source>
</evidence>
<sequence length="439" mass="45796">MGADASSQHVTFSPPSTPPRPPAAANAEAGARARPGARALAQADAPALAVERSGTSSRQLGLARQRVLALERRWEAEHKREERQREADATGDSAPPRRSWLRQLLGACFRTPRVASSSVRPEPSARARDRPTALQAAPQGEAEHAAVAVAPAVRAAEPMRPEGDEDAVRASGERRAGLPWDAAGPAVAAAAAAASVVAAAAANAAAEAAGEAPISRRLQSLWLIDDAIRGWEALQTAQGYAAGGPGVRGQSAADAPREVALRIISLVDTLSRALDEVDEAANMHLEAARELRRVSVNRLPTHKYGAAQTSTDGTAVDSDAKACAASSATGDQRERTSARAGALPSPLGLECSICLAEFEDGDVLRDLPCGHSMHAGCVDRWLTNVSPTCPVCRAQVLDGEEHEVATGDGPMGRQMLRPRHGRLHSEGGTLAVRTALGQS</sequence>
<keyword evidence="9" id="KW-0862">Zinc</keyword>
<keyword evidence="10" id="KW-1133">Transmembrane helix</keyword>
<evidence type="ECO:0000256" key="9">
    <source>
        <dbReference type="ARBA" id="ARBA00022833"/>
    </source>
</evidence>
<evidence type="ECO:0000256" key="4">
    <source>
        <dbReference type="ARBA" id="ARBA00022679"/>
    </source>
</evidence>
<evidence type="ECO:0000256" key="11">
    <source>
        <dbReference type="ARBA" id="ARBA00023136"/>
    </source>
</evidence>
<dbReference type="PANTHER" id="PTHR45977">
    <property type="entry name" value="TARGET OF ERK KINASE MPK-1"/>
    <property type="match status" value="1"/>
</dbReference>
<dbReference type="CDD" id="cd16448">
    <property type="entry name" value="RING-H2"/>
    <property type="match status" value="1"/>
</dbReference>
<accession>A0A7R9Y5U5</accession>
<reference evidence="15" key="1">
    <citation type="submission" date="2021-01" db="EMBL/GenBank/DDBJ databases">
        <authorList>
            <person name="Corre E."/>
            <person name="Pelletier E."/>
            <person name="Niang G."/>
            <person name="Scheremetjew M."/>
            <person name="Finn R."/>
            <person name="Kale V."/>
            <person name="Holt S."/>
            <person name="Cochrane G."/>
            <person name="Meng A."/>
            <person name="Brown T."/>
            <person name="Cohen L."/>
        </authorList>
    </citation>
    <scope>NUCLEOTIDE SEQUENCE</scope>
    <source>
        <strain evidence="15">CCMP1413</strain>
    </source>
</reference>
<keyword evidence="11" id="KW-0472">Membrane</keyword>
<dbReference type="GO" id="GO:0016020">
    <property type="term" value="C:membrane"/>
    <property type="evidence" value="ECO:0007669"/>
    <property type="project" value="UniProtKB-SubCell"/>
</dbReference>
<evidence type="ECO:0000259" key="14">
    <source>
        <dbReference type="PROSITE" id="PS50089"/>
    </source>
</evidence>
<keyword evidence="6" id="KW-0479">Metal-binding</keyword>
<evidence type="ECO:0000256" key="10">
    <source>
        <dbReference type="ARBA" id="ARBA00022989"/>
    </source>
</evidence>
<gene>
    <name evidence="15" type="ORF">PCOL08062_LOCUS9356</name>
</gene>
<evidence type="ECO:0000256" key="13">
    <source>
        <dbReference type="SAM" id="MobiDB-lite"/>
    </source>
</evidence>